<dbReference type="InterPro" id="IPR005560">
    <property type="entry name" value="Csp_YhjQ"/>
</dbReference>
<organism evidence="1 2">
    <name type="scientific">Fulvivirga sediminis</name>
    <dbReference type="NCBI Taxonomy" id="2803949"/>
    <lineage>
        <taxon>Bacteria</taxon>
        <taxon>Pseudomonadati</taxon>
        <taxon>Bacteroidota</taxon>
        <taxon>Cytophagia</taxon>
        <taxon>Cytophagales</taxon>
        <taxon>Fulvivirgaceae</taxon>
        <taxon>Fulvivirga</taxon>
    </lineage>
</organism>
<dbReference type="RefSeq" id="WP_202245956.1">
    <property type="nucleotide sequence ID" value="NZ_JAESIY010000011.1"/>
</dbReference>
<accession>A0A937FAS5</accession>
<protein>
    <submittedName>
        <fullName evidence="1">Four-helix bundle copper-binding protein</fullName>
    </submittedName>
</protein>
<comment type="caution">
    <text evidence="1">The sequence shown here is derived from an EMBL/GenBank/DDBJ whole genome shotgun (WGS) entry which is preliminary data.</text>
</comment>
<proteinExistence type="predicted"/>
<dbReference type="Gene3D" id="1.20.1270.360">
    <property type="match status" value="1"/>
</dbReference>
<keyword evidence="2" id="KW-1185">Reference proteome</keyword>
<dbReference type="EMBL" id="JAESIY010000011">
    <property type="protein sequence ID" value="MBL3658162.1"/>
    <property type="molecule type" value="Genomic_DNA"/>
</dbReference>
<evidence type="ECO:0000313" key="1">
    <source>
        <dbReference type="EMBL" id="MBL3658162.1"/>
    </source>
</evidence>
<sequence>MNTELLKKLSECAIACDNCADACLGEENVKAMIKCIRTDRDCAAICSLTAAYISGNSEYTEAALQLCKEVCTDCAKECAKHDHDHCQICASACRACAELCEEHLNAVAA</sequence>
<dbReference type="AlphaFoldDB" id="A0A937FAS5"/>
<name>A0A937FAS5_9BACT</name>
<gene>
    <name evidence="1" type="ORF">JL102_18565</name>
</gene>
<reference evidence="1" key="1">
    <citation type="submission" date="2021-01" db="EMBL/GenBank/DDBJ databases">
        <title>Fulvivirga kasyanovii gen. nov., sp nov., a novel member of the phylum Bacteroidetes isolated from seawater in a mussel farm.</title>
        <authorList>
            <person name="Zhao L.-H."/>
            <person name="Wang Z.-J."/>
        </authorList>
    </citation>
    <scope>NUCLEOTIDE SEQUENCE</scope>
    <source>
        <strain evidence="1">2943</strain>
    </source>
</reference>
<evidence type="ECO:0000313" key="2">
    <source>
        <dbReference type="Proteomes" id="UP000659388"/>
    </source>
</evidence>
<dbReference type="Proteomes" id="UP000659388">
    <property type="component" value="Unassembled WGS sequence"/>
</dbReference>
<dbReference type="PANTHER" id="PTHR37310:SF1">
    <property type="entry name" value="CYTOPLASMIC PROTEIN"/>
    <property type="match status" value="1"/>
</dbReference>
<dbReference type="InterPro" id="IPR044543">
    <property type="entry name" value="YHJQ-like"/>
</dbReference>
<dbReference type="PANTHER" id="PTHR37310">
    <property type="entry name" value="CYTOPLASMIC PROTEIN-RELATED"/>
    <property type="match status" value="1"/>
</dbReference>
<dbReference type="CDD" id="cd08026">
    <property type="entry name" value="DUF326"/>
    <property type="match status" value="1"/>
</dbReference>
<dbReference type="Pfam" id="PF03860">
    <property type="entry name" value="Csp"/>
    <property type="match status" value="1"/>
</dbReference>